<evidence type="ECO:0000313" key="1">
    <source>
        <dbReference type="EMBL" id="CAG8799605.1"/>
    </source>
</evidence>
<dbReference type="EMBL" id="CAJVQC010059262">
    <property type="protein sequence ID" value="CAG8799605.1"/>
    <property type="molecule type" value="Genomic_DNA"/>
</dbReference>
<sequence length="79" mass="9678">SSCYNANRRYYEKNRERILQLRRASRIEARARLEYLERIQISCFQTHCPPQLPSIYDLLNFEYSQHEKMLASRPEEKLR</sequence>
<organism evidence="1 2">
    <name type="scientific">Racocetra persica</name>
    <dbReference type="NCBI Taxonomy" id="160502"/>
    <lineage>
        <taxon>Eukaryota</taxon>
        <taxon>Fungi</taxon>
        <taxon>Fungi incertae sedis</taxon>
        <taxon>Mucoromycota</taxon>
        <taxon>Glomeromycotina</taxon>
        <taxon>Glomeromycetes</taxon>
        <taxon>Diversisporales</taxon>
        <taxon>Gigasporaceae</taxon>
        <taxon>Racocetra</taxon>
    </lineage>
</organism>
<dbReference type="Proteomes" id="UP000789920">
    <property type="component" value="Unassembled WGS sequence"/>
</dbReference>
<protein>
    <submittedName>
        <fullName evidence="1">3655_t:CDS:1</fullName>
    </submittedName>
</protein>
<name>A0ACA9RNZ6_9GLOM</name>
<accession>A0ACA9RNZ6</accession>
<feature type="non-terminal residue" evidence="1">
    <location>
        <position position="1"/>
    </location>
</feature>
<evidence type="ECO:0000313" key="2">
    <source>
        <dbReference type="Proteomes" id="UP000789920"/>
    </source>
</evidence>
<keyword evidence="2" id="KW-1185">Reference proteome</keyword>
<reference evidence="1" key="1">
    <citation type="submission" date="2021-06" db="EMBL/GenBank/DDBJ databases">
        <authorList>
            <person name="Kallberg Y."/>
            <person name="Tangrot J."/>
            <person name="Rosling A."/>
        </authorList>
    </citation>
    <scope>NUCLEOTIDE SEQUENCE</scope>
    <source>
        <strain evidence="1">MA461A</strain>
    </source>
</reference>
<comment type="caution">
    <text evidence="1">The sequence shown here is derived from an EMBL/GenBank/DDBJ whole genome shotgun (WGS) entry which is preliminary data.</text>
</comment>
<proteinExistence type="predicted"/>
<gene>
    <name evidence="1" type="ORF">RPERSI_LOCUS20756</name>
</gene>